<comment type="caution">
    <text evidence="4">The sequence shown here is derived from an EMBL/GenBank/DDBJ whole genome shotgun (WGS) entry which is preliminary data.</text>
</comment>
<dbReference type="EMBL" id="RCML01000677">
    <property type="protein sequence ID" value="KAG2971294.1"/>
    <property type="molecule type" value="Genomic_DNA"/>
</dbReference>
<feature type="region of interest" description="Disordered" evidence="1">
    <location>
        <begin position="44"/>
        <end position="63"/>
    </location>
</feature>
<evidence type="ECO:0000313" key="4">
    <source>
        <dbReference type="EMBL" id="KAG2919223.1"/>
    </source>
</evidence>
<gene>
    <name evidence="2" type="ORF">PC113_g8280</name>
    <name evidence="3" type="ORF">PC115_g15862</name>
    <name evidence="4" type="ORF">PC117_g16857</name>
    <name evidence="5" type="ORF">PC118_g16369</name>
</gene>
<sequence length="63" mass="7097">MTGLTVVDEEAKRESGDFNGLDEFDCENFMDALRREILFGPVAQDDVNVSDSSASDDEQRPRR</sequence>
<name>A0A8T1KAG2_9STRA</name>
<reference evidence="4" key="1">
    <citation type="submission" date="2018-10" db="EMBL/GenBank/DDBJ databases">
        <title>Effector identification in a new, highly contiguous assembly of the strawberry crown rot pathogen Phytophthora cactorum.</title>
        <authorList>
            <person name="Armitage A.D."/>
            <person name="Nellist C.F."/>
            <person name="Bates H."/>
            <person name="Vickerstaff R.J."/>
            <person name="Harrison R.J."/>
        </authorList>
    </citation>
    <scope>NUCLEOTIDE SEQUENCE</scope>
    <source>
        <strain evidence="2">15-7</strain>
        <strain evidence="3">4032</strain>
        <strain evidence="4">4040</strain>
        <strain evidence="5">P415</strain>
    </source>
</reference>
<dbReference type="Proteomes" id="UP000736787">
    <property type="component" value="Unassembled WGS sequence"/>
</dbReference>
<dbReference type="AlphaFoldDB" id="A0A8T1KAG2"/>
<dbReference type="Proteomes" id="UP000735874">
    <property type="component" value="Unassembled WGS sequence"/>
</dbReference>
<evidence type="ECO:0000256" key="1">
    <source>
        <dbReference type="SAM" id="MobiDB-lite"/>
    </source>
</evidence>
<dbReference type="Proteomes" id="UP000774804">
    <property type="component" value="Unassembled WGS sequence"/>
</dbReference>
<evidence type="ECO:0000313" key="3">
    <source>
        <dbReference type="EMBL" id="KAG2901434.1"/>
    </source>
</evidence>
<dbReference type="Proteomes" id="UP000697107">
    <property type="component" value="Unassembled WGS sequence"/>
</dbReference>
<organism evidence="4 6">
    <name type="scientific">Phytophthora cactorum</name>
    <dbReference type="NCBI Taxonomy" id="29920"/>
    <lineage>
        <taxon>Eukaryota</taxon>
        <taxon>Sar</taxon>
        <taxon>Stramenopiles</taxon>
        <taxon>Oomycota</taxon>
        <taxon>Peronosporomycetes</taxon>
        <taxon>Peronosporales</taxon>
        <taxon>Peronosporaceae</taxon>
        <taxon>Phytophthora</taxon>
    </lineage>
</organism>
<accession>A0A8T1KAG2</accession>
<evidence type="ECO:0000313" key="5">
    <source>
        <dbReference type="EMBL" id="KAG2971294.1"/>
    </source>
</evidence>
<evidence type="ECO:0000313" key="2">
    <source>
        <dbReference type="EMBL" id="KAG2860203.1"/>
    </source>
</evidence>
<protein>
    <submittedName>
        <fullName evidence="4">Uncharacterized protein</fullName>
    </submittedName>
</protein>
<dbReference type="EMBL" id="RCMG01000191">
    <property type="protein sequence ID" value="KAG2860203.1"/>
    <property type="molecule type" value="Genomic_DNA"/>
</dbReference>
<dbReference type="EMBL" id="RCMI01000666">
    <property type="protein sequence ID" value="KAG2901434.1"/>
    <property type="molecule type" value="Genomic_DNA"/>
</dbReference>
<proteinExistence type="predicted"/>
<evidence type="ECO:0000313" key="6">
    <source>
        <dbReference type="Proteomes" id="UP000736787"/>
    </source>
</evidence>
<dbReference type="EMBL" id="RCMK01000613">
    <property type="protein sequence ID" value="KAG2919223.1"/>
    <property type="molecule type" value="Genomic_DNA"/>
</dbReference>